<reference evidence="2 3" key="1">
    <citation type="journal article" date="2022" name="Nat. Plants">
        <title>Genomes of leafy and leafless Platanthera orchids illuminate the evolution of mycoheterotrophy.</title>
        <authorList>
            <person name="Li M.H."/>
            <person name="Liu K.W."/>
            <person name="Li Z."/>
            <person name="Lu H.C."/>
            <person name="Ye Q.L."/>
            <person name="Zhang D."/>
            <person name="Wang J.Y."/>
            <person name="Li Y.F."/>
            <person name="Zhong Z.M."/>
            <person name="Liu X."/>
            <person name="Yu X."/>
            <person name="Liu D.K."/>
            <person name="Tu X.D."/>
            <person name="Liu B."/>
            <person name="Hao Y."/>
            <person name="Liao X.Y."/>
            <person name="Jiang Y.T."/>
            <person name="Sun W.H."/>
            <person name="Chen J."/>
            <person name="Chen Y.Q."/>
            <person name="Ai Y."/>
            <person name="Zhai J.W."/>
            <person name="Wu S.S."/>
            <person name="Zhou Z."/>
            <person name="Hsiao Y.Y."/>
            <person name="Wu W.L."/>
            <person name="Chen Y.Y."/>
            <person name="Lin Y.F."/>
            <person name="Hsu J.L."/>
            <person name="Li C.Y."/>
            <person name="Wang Z.W."/>
            <person name="Zhao X."/>
            <person name="Zhong W.Y."/>
            <person name="Ma X.K."/>
            <person name="Ma L."/>
            <person name="Huang J."/>
            <person name="Chen G.Z."/>
            <person name="Huang M.Z."/>
            <person name="Huang L."/>
            <person name="Peng D.H."/>
            <person name="Luo Y.B."/>
            <person name="Zou S.Q."/>
            <person name="Chen S.P."/>
            <person name="Lan S."/>
            <person name="Tsai W.C."/>
            <person name="Van de Peer Y."/>
            <person name="Liu Z.J."/>
        </authorList>
    </citation>
    <scope>NUCLEOTIDE SEQUENCE [LARGE SCALE GENOMIC DNA]</scope>
    <source>
        <strain evidence="2">Lor288</strain>
    </source>
</reference>
<gene>
    <name evidence="2" type="ORF">KSP40_PGU020314</name>
</gene>
<evidence type="ECO:0000313" key="2">
    <source>
        <dbReference type="EMBL" id="KAK8960201.1"/>
    </source>
</evidence>
<dbReference type="EMBL" id="JBBWWR010000010">
    <property type="protein sequence ID" value="KAK8960201.1"/>
    <property type="molecule type" value="Genomic_DNA"/>
</dbReference>
<protein>
    <submittedName>
        <fullName evidence="2">Uncharacterized protein</fullName>
    </submittedName>
</protein>
<sequence>MICRGNTDAPRFRRIAGLSPESVGSSSSHPPMCGFSESGLPQKRMSPPIPRRSTHPGGNRAVREAKPRLAVWIVRPQSPLRRRVLWFACKLMVSADIRGLSPSLLWSVRAINNGSKSETGRTTRNRRRHAFLWQTGLGKPHIGGWLEEDPTDSGLKPAIRRKRGRQYFRGRSWRRNEIESGGKGQIWWRSAEMEDQRPTRDRSGEKLSDTCTGAGSCSSSDARAGGVERCKYKLSKRREVANVVLDSLSGSQPRTLLNFWVCLKERGFKKEKTHWSSPLAESAITRGIFNASRDHASPFDGSGHGTIAVYKALYKTFGGFAADVVAAIDQVNNHSNVGTQSLEFNFCA</sequence>
<dbReference type="Proteomes" id="UP001412067">
    <property type="component" value="Unassembled WGS sequence"/>
</dbReference>
<evidence type="ECO:0000313" key="3">
    <source>
        <dbReference type="Proteomes" id="UP001412067"/>
    </source>
</evidence>
<evidence type="ECO:0000256" key="1">
    <source>
        <dbReference type="SAM" id="MobiDB-lite"/>
    </source>
</evidence>
<keyword evidence="3" id="KW-1185">Reference proteome</keyword>
<feature type="region of interest" description="Disordered" evidence="1">
    <location>
        <begin position="19"/>
        <end position="61"/>
    </location>
</feature>
<name>A0ABR2M983_9ASPA</name>
<organism evidence="2 3">
    <name type="scientific">Platanthera guangdongensis</name>
    <dbReference type="NCBI Taxonomy" id="2320717"/>
    <lineage>
        <taxon>Eukaryota</taxon>
        <taxon>Viridiplantae</taxon>
        <taxon>Streptophyta</taxon>
        <taxon>Embryophyta</taxon>
        <taxon>Tracheophyta</taxon>
        <taxon>Spermatophyta</taxon>
        <taxon>Magnoliopsida</taxon>
        <taxon>Liliopsida</taxon>
        <taxon>Asparagales</taxon>
        <taxon>Orchidaceae</taxon>
        <taxon>Orchidoideae</taxon>
        <taxon>Orchideae</taxon>
        <taxon>Orchidinae</taxon>
        <taxon>Platanthera</taxon>
    </lineage>
</organism>
<feature type="compositionally biased region" description="Basic and acidic residues" evidence="1">
    <location>
        <begin position="191"/>
        <end position="208"/>
    </location>
</feature>
<accession>A0ABR2M983</accession>
<feature type="region of interest" description="Disordered" evidence="1">
    <location>
        <begin position="189"/>
        <end position="215"/>
    </location>
</feature>
<proteinExistence type="predicted"/>
<feature type="compositionally biased region" description="Low complexity" evidence="1">
    <location>
        <begin position="19"/>
        <end position="31"/>
    </location>
</feature>
<comment type="caution">
    <text evidence="2">The sequence shown here is derived from an EMBL/GenBank/DDBJ whole genome shotgun (WGS) entry which is preliminary data.</text>
</comment>